<gene>
    <name evidence="2" type="ORF">AK812_SmicGene12986</name>
</gene>
<reference evidence="2 3" key="1">
    <citation type="submission" date="2016-02" db="EMBL/GenBank/DDBJ databases">
        <title>Genome analysis of coral dinoflagellate symbionts highlights evolutionary adaptations to a symbiotic lifestyle.</title>
        <authorList>
            <person name="Aranda M."/>
            <person name="Li Y."/>
            <person name="Liew Y.J."/>
            <person name="Baumgarten S."/>
            <person name="Simakov O."/>
            <person name="Wilson M."/>
            <person name="Piel J."/>
            <person name="Ashoor H."/>
            <person name="Bougouffa S."/>
            <person name="Bajic V.B."/>
            <person name="Ryu T."/>
            <person name="Ravasi T."/>
            <person name="Bayer T."/>
            <person name="Micklem G."/>
            <person name="Kim H."/>
            <person name="Bhak J."/>
            <person name="Lajeunesse T.C."/>
            <person name="Voolstra C.R."/>
        </authorList>
    </citation>
    <scope>NUCLEOTIDE SEQUENCE [LARGE SCALE GENOMIC DNA]</scope>
    <source>
        <strain evidence="2 3">CCMP2467</strain>
    </source>
</reference>
<protein>
    <submittedName>
        <fullName evidence="2">Uncharacterized protein</fullName>
    </submittedName>
</protein>
<evidence type="ECO:0000313" key="2">
    <source>
        <dbReference type="EMBL" id="OLQ03970.1"/>
    </source>
</evidence>
<evidence type="ECO:0000313" key="3">
    <source>
        <dbReference type="Proteomes" id="UP000186817"/>
    </source>
</evidence>
<keyword evidence="3" id="KW-1185">Reference proteome</keyword>
<dbReference type="Proteomes" id="UP000186817">
    <property type="component" value="Unassembled WGS sequence"/>
</dbReference>
<dbReference type="OrthoDB" id="421248at2759"/>
<name>A0A1Q9E973_SYMMI</name>
<dbReference type="AlphaFoldDB" id="A0A1Q9E973"/>
<evidence type="ECO:0000256" key="1">
    <source>
        <dbReference type="SAM" id="MobiDB-lite"/>
    </source>
</evidence>
<dbReference type="EMBL" id="LSRX01000221">
    <property type="protein sequence ID" value="OLQ03970.1"/>
    <property type="molecule type" value="Genomic_DNA"/>
</dbReference>
<proteinExistence type="predicted"/>
<sequence length="239" mass="27339">MSLQWQFQADTRAEMRIMRTSSIYLGPPMMVLQKSLCTDAIVGKTPNVLSERLGHLENKQVRRMTMAGLERLLGEGTQVRYEMPETSVFCKYHPADCNERQMQLLGILETAQEQTSVDECLREMGVLTQEEDSEHFHPRVLRKLYAQYTAIYRQGHETIESHHDFSQCGMTEHYAWFGVAEGSLALPENFSSLKPQGPSTGSPKVPQTSPATRQCVVEELLADLFRLDETEDEHTRRFP</sequence>
<organism evidence="2 3">
    <name type="scientific">Symbiodinium microadriaticum</name>
    <name type="common">Dinoflagellate</name>
    <name type="synonym">Zooxanthella microadriatica</name>
    <dbReference type="NCBI Taxonomy" id="2951"/>
    <lineage>
        <taxon>Eukaryota</taxon>
        <taxon>Sar</taxon>
        <taxon>Alveolata</taxon>
        <taxon>Dinophyceae</taxon>
        <taxon>Suessiales</taxon>
        <taxon>Symbiodiniaceae</taxon>
        <taxon>Symbiodinium</taxon>
    </lineage>
</organism>
<feature type="region of interest" description="Disordered" evidence="1">
    <location>
        <begin position="191"/>
        <end position="212"/>
    </location>
</feature>
<accession>A0A1Q9E973</accession>
<comment type="caution">
    <text evidence="2">The sequence shown here is derived from an EMBL/GenBank/DDBJ whole genome shotgun (WGS) entry which is preliminary data.</text>
</comment>